<evidence type="ECO:0000313" key="3">
    <source>
        <dbReference type="EMBL" id="CAG5132334.1"/>
    </source>
</evidence>
<evidence type="ECO:0000259" key="2">
    <source>
        <dbReference type="Pfam" id="PF15539"/>
    </source>
</evidence>
<sequence>ITPEKLKLQQLAKAKAWEDEQKRKLRVAPAIAVGCFFENSPSQTMTGDVRLLYEYKAVMLVAVPVQTSLFGCPEPDKSEEVDSEGVATTSSQKGFQKKSVPDEAMPDLIRLVHGNISGIKRLIREFRVYWLRKTNPPTSLHDESLCEKDKADDSFSEKNGDVSILNESLADCSNIAEADELLGDNGSNNCEEQKKREEGYGCSISKRQLELKITSMACREKRPGFNKICWYVHEKILTQFNMSDIKLPNSWVHILPMPARVQVLNKTAESPGNISESNTPKANKSAKLAKNKASKSSGNIEVAAEVKDDSALEGKETLLKKINKDQRSIKDFACSKDEIVKKSENQTPVASSGSPVMHSDNVSESQTPRIVKNTKGSIINMMSKSGDTIDLTAEVKDDVEEGKETPLKRINKDQRSIKDFACSKDEVVKTSENQTPIANTELPVMTSGSLQLTSNKRKKPNAQKSIVEFTNKSGNKQSFSKKCQRNVKNNTASEPELIYIDIDCEQVAADSCSDLSKTVSCSEITAPVISEACTSSIVEASHAASGVEMPVQTVSNAGSNEESMEVNEAVESTQEESTICKASQC</sequence>
<feature type="region of interest" description="Disordered" evidence="1">
    <location>
        <begin position="343"/>
        <end position="367"/>
    </location>
</feature>
<dbReference type="Proteomes" id="UP000678393">
    <property type="component" value="Unassembled WGS sequence"/>
</dbReference>
<evidence type="ECO:0000256" key="1">
    <source>
        <dbReference type="SAM" id="MobiDB-lite"/>
    </source>
</evidence>
<evidence type="ECO:0000313" key="4">
    <source>
        <dbReference type="Proteomes" id="UP000678393"/>
    </source>
</evidence>
<name>A0A8S3ZSC8_9EUPU</name>
<dbReference type="EMBL" id="CAJHNH020005279">
    <property type="protein sequence ID" value="CAG5132334.1"/>
    <property type="molecule type" value="Genomic_DNA"/>
</dbReference>
<feature type="region of interest" description="Disordered" evidence="1">
    <location>
        <begin position="74"/>
        <end position="99"/>
    </location>
</feature>
<keyword evidence="4" id="KW-1185">Reference proteome</keyword>
<feature type="domain" description="Chromatin assembly factor 1 subunit p150 C-terminal" evidence="2">
    <location>
        <begin position="205"/>
        <end position="276"/>
    </location>
</feature>
<protein>
    <recommendedName>
        <fullName evidence="2">Chromatin assembly factor 1 subunit p150 C-terminal domain-containing protein</fullName>
    </recommendedName>
</protein>
<accession>A0A8S3ZSC8</accession>
<feature type="compositionally biased region" description="Polar residues" evidence="1">
    <location>
        <begin position="270"/>
        <end position="280"/>
    </location>
</feature>
<dbReference type="OrthoDB" id="79480at2759"/>
<dbReference type="AlphaFoldDB" id="A0A8S3ZSC8"/>
<organism evidence="3 4">
    <name type="scientific">Candidula unifasciata</name>
    <dbReference type="NCBI Taxonomy" id="100452"/>
    <lineage>
        <taxon>Eukaryota</taxon>
        <taxon>Metazoa</taxon>
        <taxon>Spiralia</taxon>
        <taxon>Lophotrochozoa</taxon>
        <taxon>Mollusca</taxon>
        <taxon>Gastropoda</taxon>
        <taxon>Heterobranchia</taxon>
        <taxon>Euthyneura</taxon>
        <taxon>Panpulmonata</taxon>
        <taxon>Eupulmonata</taxon>
        <taxon>Stylommatophora</taxon>
        <taxon>Helicina</taxon>
        <taxon>Helicoidea</taxon>
        <taxon>Geomitridae</taxon>
        <taxon>Candidula</taxon>
    </lineage>
</organism>
<comment type="caution">
    <text evidence="3">The sequence shown here is derived from an EMBL/GenBank/DDBJ whole genome shotgun (WGS) entry which is preliminary data.</text>
</comment>
<feature type="compositionally biased region" description="Polar residues" evidence="1">
    <location>
        <begin position="345"/>
        <end position="367"/>
    </location>
</feature>
<feature type="non-terminal residue" evidence="3">
    <location>
        <position position="585"/>
    </location>
</feature>
<feature type="region of interest" description="Disordered" evidence="1">
    <location>
        <begin position="270"/>
        <end position="299"/>
    </location>
</feature>
<proteinExistence type="predicted"/>
<dbReference type="Pfam" id="PF15539">
    <property type="entry name" value="CAF1-p150_C2"/>
    <property type="match status" value="1"/>
</dbReference>
<gene>
    <name evidence="3" type="ORF">CUNI_LOCUS17892</name>
</gene>
<dbReference type="InterPro" id="IPR029105">
    <property type="entry name" value="CAF1-p150_C2"/>
</dbReference>
<reference evidence="3" key="1">
    <citation type="submission" date="2021-04" db="EMBL/GenBank/DDBJ databases">
        <authorList>
            <consortium name="Molecular Ecology Group"/>
        </authorList>
    </citation>
    <scope>NUCLEOTIDE SEQUENCE</scope>
</reference>